<reference evidence="3 5" key="1">
    <citation type="submission" date="2019-05" db="EMBL/GenBank/DDBJ databases">
        <title>Mumia sp. nov., isolated from the intestinal contents of plateau pika (Ochotona curzoniae) in the Qinghai-Tibet plateau of China.</title>
        <authorList>
            <person name="Tian Z."/>
        </authorList>
    </citation>
    <scope>NUCLEOTIDE SEQUENCE [LARGE SCALE GENOMIC DNA]</scope>
    <source>
        <strain evidence="5">527</strain>
        <strain evidence="3">Z527</strain>
    </source>
</reference>
<proteinExistence type="predicted"/>
<feature type="transmembrane region" description="Helical" evidence="2">
    <location>
        <begin position="37"/>
        <end position="58"/>
    </location>
</feature>
<sequence>MATSESGGTDLPQRDPGHRGRSADGWKSSGKRMLHQAIVLLAVAVFVVLLGYLLAAFVPRWWAQWVGRRVDGSLTAGTVWGLFLGIVFTFLPLLIAWQAIARGWIKGLWKAVVVAVAVVLALPNLMTLSIVLGTSSGAHAGERILDVDGPGFRAASLWGAIIGALVFMGLVWLAGTNRARGRRVRDLKTEIDHRDEAERARVDGADAGA</sequence>
<evidence type="ECO:0000313" key="5">
    <source>
        <dbReference type="Proteomes" id="UP000306740"/>
    </source>
</evidence>
<dbReference type="RefSeq" id="WP_139088054.1">
    <property type="nucleotide sequence ID" value="NZ_VDFR01000018.1"/>
</dbReference>
<gene>
    <name evidence="4" type="ORF">FHE65_04240</name>
    <name evidence="3" type="ORF">FHE65_09520</name>
</gene>
<dbReference type="EMBL" id="VDFR01000044">
    <property type="protein sequence ID" value="TNC47544.1"/>
    <property type="molecule type" value="Genomic_DNA"/>
</dbReference>
<dbReference type="Proteomes" id="UP000306740">
    <property type="component" value="Unassembled WGS sequence"/>
</dbReference>
<feature type="region of interest" description="Disordered" evidence="1">
    <location>
        <begin position="1"/>
        <end position="26"/>
    </location>
</feature>
<feature type="transmembrane region" description="Helical" evidence="2">
    <location>
        <begin position="155"/>
        <end position="175"/>
    </location>
</feature>
<evidence type="ECO:0000313" key="3">
    <source>
        <dbReference type="EMBL" id="TNC47544.1"/>
    </source>
</evidence>
<name>A0A5C4MSS9_9ACTN</name>
<keyword evidence="2" id="KW-1133">Transmembrane helix</keyword>
<evidence type="ECO:0000256" key="2">
    <source>
        <dbReference type="SAM" id="Phobius"/>
    </source>
</evidence>
<feature type="compositionally biased region" description="Basic and acidic residues" evidence="1">
    <location>
        <begin position="12"/>
        <end position="24"/>
    </location>
</feature>
<feature type="transmembrane region" description="Helical" evidence="2">
    <location>
        <begin position="112"/>
        <end position="135"/>
    </location>
</feature>
<comment type="caution">
    <text evidence="3">The sequence shown here is derived from an EMBL/GenBank/DDBJ whole genome shotgun (WGS) entry which is preliminary data.</text>
</comment>
<evidence type="ECO:0000256" key="1">
    <source>
        <dbReference type="SAM" id="MobiDB-lite"/>
    </source>
</evidence>
<evidence type="ECO:0000313" key="4">
    <source>
        <dbReference type="EMBL" id="TNC50282.1"/>
    </source>
</evidence>
<keyword evidence="2" id="KW-0472">Membrane</keyword>
<organism evidence="3 5">
    <name type="scientific">Mumia zhuanghuii</name>
    <dbReference type="NCBI Taxonomy" id="2585211"/>
    <lineage>
        <taxon>Bacteria</taxon>
        <taxon>Bacillati</taxon>
        <taxon>Actinomycetota</taxon>
        <taxon>Actinomycetes</taxon>
        <taxon>Propionibacteriales</taxon>
        <taxon>Nocardioidaceae</taxon>
        <taxon>Mumia</taxon>
    </lineage>
</organism>
<dbReference type="AlphaFoldDB" id="A0A5C4MSS9"/>
<evidence type="ECO:0008006" key="6">
    <source>
        <dbReference type="Google" id="ProtNLM"/>
    </source>
</evidence>
<dbReference type="OrthoDB" id="4376806at2"/>
<protein>
    <recommendedName>
        <fullName evidence="6">Permease</fullName>
    </recommendedName>
</protein>
<feature type="transmembrane region" description="Helical" evidence="2">
    <location>
        <begin position="78"/>
        <end position="100"/>
    </location>
</feature>
<dbReference type="EMBL" id="VDFR01000018">
    <property type="protein sequence ID" value="TNC50282.1"/>
    <property type="molecule type" value="Genomic_DNA"/>
</dbReference>
<accession>A0A5C4MSS9</accession>
<keyword evidence="2" id="KW-0812">Transmembrane</keyword>